<dbReference type="InterPro" id="IPR050079">
    <property type="entry name" value="DEAD_box_RNA_helicase"/>
</dbReference>
<dbReference type="GO" id="GO:0005829">
    <property type="term" value="C:cytosol"/>
    <property type="evidence" value="ECO:0007669"/>
    <property type="project" value="TreeGrafter"/>
</dbReference>
<dbReference type="PANTHER" id="PTHR47959:SF10">
    <property type="entry name" value="ATP-DEPENDENT RNA HELICASE RHLB"/>
    <property type="match status" value="1"/>
</dbReference>
<reference evidence="11" key="1">
    <citation type="submission" date="2018-06" db="EMBL/GenBank/DDBJ databases">
        <authorList>
            <person name="Zhirakovskaya E."/>
        </authorList>
    </citation>
    <scope>NUCLEOTIDE SEQUENCE</scope>
</reference>
<feature type="domain" description="Helicase ATP-binding" evidence="8">
    <location>
        <begin position="44"/>
        <end position="223"/>
    </location>
</feature>
<dbReference type="SMART" id="SM00490">
    <property type="entry name" value="HELICc"/>
    <property type="match status" value="1"/>
</dbReference>
<dbReference type="InterPro" id="IPR014001">
    <property type="entry name" value="Helicase_ATP-bd"/>
</dbReference>
<accession>A0A3B1AQB3</accession>
<dbReference type="InterPro" id="IPR023554">
    <property type="entry name" value="RNA_helicase_ATP-dep_RhlB"/>
</dbReference>
<evidence type="ECO:0000256" key="1">
    <source>
        <dbReference type="ARBA" id="ARBA00022490"/>
    </source>
</evidence>
<dbReference type="Pfam" id="PF00271">
    <property type="entry name" value="Helicase_C"/>
    <property type="match status" value="1"/>
</dbReference>
<feature type="region of interest" description="Disordered" evidence="7">
    <location>
        <begin position="399"/>
        <end position="433"/>
    </location>
</feature>
<evidence type="ECO:0000256" key="3">
    <source>
        <dbReference type="ARBA" id="ARBA00022801"/>
    </source>
</evidence>
<dbReference type="CDD" id="cd00268">
    <property type="entry name" value="DEADc"/>
    <property type="match status" value="1"/>
</dbReference>
<dbReference type="InterPro" id="IPR001650">
    <property type="entry name" value="Helicase_C-like"/>
</dbReference>
<feature type="compositionally biased region" description="Basic residues" evidence="7">
    <location>
        <begin position="423"/>
        <end position="433"/>
    </location>
</feature>
<keyword evidence="3" id="KW-0378">Hydrolase</keyword>
<keyword evidence="5" id="KW-0067">ATP-binding</keyword>
<dbReference type="InterPro" id="IPR011545">
    <property type="entry name" value="DEAD/DEAH_box_helicase_dom"/>
</dbReference>
<evidence type="ECO:0000256" key="2">
    <source>
        <dbReference type="ARBA" id="ARBA00022741"/>
    </source>
</evidence>
<sequence length="433" mass="48484">MLSPMQDDHLSEVQFSQLNLPPKLLQGIEASGFSACTPIQAETLPLTLQQQDVAGQAQTGTGKTAAFLIACFAKLMTEPAHEQRKPNQPRAFILAPTRELAVQIHKDAVALNETIGFRLAVAYGGAGYEQQRNDIQSGVDILIGTPGRLIDYFKQHVYDLRQLQVLVLDEADRMFDLGFIKDIRYLLRHMPKPEHRLSMLFSATLSHRVQELAYEHMNNPKHVSIEPEQITADKVEELVFYPAKEEKIPLLLGLLKNHDPHRVVIFVNTKRMAEKIMAYLKGNDLKAAVLSGDVPQNKRLSLLNAFTCGDIDIMVATDVAARGLHIPDISHVINFDLPNDAEDYVHRIGRTARAGSTGDAISFACDEYVFSLPEIEEFIGHKIPVQNITADDLITPKAPIFEKRKERPPHHNRKSGGGNRSNNRNKGRTHHSR</sequence>
<dbReference type="Gene3D" id="3.40.50.300">
    <property type="entry name" value="P-loop containing nucleotide triphosphate hydrolases"/>
    <property type="match status" value="2"/>
</dbReference>
<dbReference type="Pfam" id="PF00270">
    <property type="entry name" value="DEAD"/>
    <property type="match status" value="1"/>
</dbReference>
<dbReference type="EMBL" id="UOFR01000037">
    <property type="protein sequence ID" value="VAW96164.1"/>
    <property type="molecule type" value="Genomic_DNA"/>
</dbReference>
<dbReference type="SMART" id="SM00487">
    <property type="entry name" value="DEXDc"/>
    <property type="match status" value="1"/>
</dbReference>
<evidence type="ECO:0000259" key="8">
    <source>
        <dbReference type="PROSITE" id="PS51192"/>
    </source>
</evidence>
<dbReference type="AlphaFoldDB" id="A0A3B1AQB3"/>
<dbReference type="GO" id="GO:0003723">
    <property type="term" value="F:RNA binding"/>
    <property type="evidence" value="ECO:0007669"/>
    <property type="project" value="UniProtKB-KW"/>
</dbReference>
<dbReference type="GO" id="GO:0005524">
    <property type="term" value="F:ATP binding"/>
    <property type="evidence" value="ECO:0007669"/>
    <property type="project" value="UniProtKB-KW"/>
</dbReference>
<dbReference type="GO" id="GO:0016787">
    <property type="term" value="F:hydrolase activity"/>
    <property type="evidence" value="ECO:0007669"/>
    <property type="project" value="UniProtKB-KW"/>
</dbReference>
<dbReference type="PROSITE" id="PS51195">
    <property type="entry name" value="Q_MOTIF"/>
    <property type="match status" value="1"/>
</dbReference>
<dbReference type="InterPro" id="IPR027417">
    <property type="entry name" value="P-loop_NTPase"/>
</dbReference>
<feature type="domain" description="Helicase C-terminal" evidence="9">
    <location>
        <begin position="234"/>
        <end position="394"/>
    </location>
</feature>
<dbReference type="InterPro" id="IPR044742">
    <property type="entry name" value="DEAD/DEAH_RhlB"/>
</dbReference>
<dbReference type="GO" id="GO:0003724">
    <property type="term" value="F:RNA helicase activity"/>
    <property type="evidence" value="ECO:0007669"/>
    <property type="project" value="InterPro"/>
</dbReference>
<dbReference type="CDD" id="cd18787">
    <property type="entry name" value="SF2_C_DEAD"/>
    <property type="match status" value="1"/>
</dbReference>
<protein>
    <submittedName>
        <fullName evidence="11">ATP-dependent RNA helicase RhlB</fullName>
    </submittedName>
</protein>
<dbReference type="PROSITE" id="PS51192">
    <property type="entry name" value="HELICASE_ATP_BIND_1"/>
    <property type="match status" value="1"/>
</dbReference>
<dbReference type="InterPro" id="IPR000629">
    <property type="entry name" value="RNA-helicase_DEAD-box_CS"/>
</dbReference>
<name>A0A3B1AQB3_9ZZZZ</name>
<proteinExistence type="inferred from homology"/>
<evidence type="ECO:0000259" key="9">
    <source>
        <dbReference type="PROSITE" id="PS51194"/>
    </source>
</evidence>
<dbReference type="InterPro" id="IPR014014">
    <property type="entry name" value="RNA_helicase_DEAD_Q_motif"/>
</dbReference>
<keyword evidence="1" id="KW-0963">Cytoplasm</keyword>
<dbReference type="PROSITE" id="PS00039">
    <property type="entry name" value="DEAD_ATP_HELICASE"/>
    <property type="match status" value="1"/>
</dbReference>
<evidence type="ECO:0000256" key="6">
    <source>
        <dbReference type="ARBA" id="ARBA00022884"/>
    </source>
</evidence>
<dbReference type="HAMAP" id="MF_00661">
    <property type="entry name" value="DEAD_helicase_RhlB"/>
    <property type="match status" value="1"/>
</dbReference>
<evidence type="ECO:0000256" key="4">
    <source>
        <dbReference type="ARBA" id="ARBA00022806"/>
    </source>
</evidence>
<feature type="domain" description="DEAD-box RNA helicase Q" evidence="10">
    <location>
        <begin position="13"/>
        <end position="41"/>
    </location>
</feature>
<keyword evidence="4 11" id="KW-0347">Helicase</keyword>
<evidence type="ECO:0000259" key="10">
    <source>
        <dbReference type="PROSITE" id="PS51195"/>
    </source>
</evidence>
<evidence type="ECO:0000256" key="5">
    <source>
        <dbReference type="ARBA" id="ARBA00022840"/>
    </source>
</evidence>
<gene>
    <name evidence="11" type="ORF">MNBD_GAMMA21-1325</name>
</gene>
<keyword evidence="6" id="KW-0694">RNA-binding</keyword>
<evidence type="ECO:0000313" key="11">
    <source>
        <dbReference type="EMBL" id="VAW96164.1"/>
    </source>
</evidence>
<dbReference type="NCBIfam" id="NF003419">
    <property type="entry name" value="PRK04837.1"/>
    <property type="match status" value="1"/>
</dbReference>
<dbReference type="PANTHER" id="PTHR47959">
    <property type="entry name" value="ATP-DEPENDENT RNA HELICASE RHLE-RELATED"/>
    <property type="match status" value="1"/>
</dbReference>
<organism evidence="11">
    <name type="scientific">hydrothermal vent metagenome</name>
    <dbReference type="NCBI Taxonomy" id="652676"/>
    <lineage>
        <taxon>unclassified sequences</taxon>
        <taxon>metagenomes</taxon>
        <taxon>ecological metagenomes</taxon>
    </lineage>
</organism>
<dbReference type="SUPFAM" id="SSF52540">
    <property type="entry name" value="P-loop containing nucleoside triphosphate hydrolases"/>
    <property type="match status" value="1"/>
</dbReference>
<keyword evidence="2" id="KW-0547">Nucleotide-binding</keyword>
<evidence type="ECO:0000256" key="7">
    <source>
        <dbReference type="SAM" id="MobiDB-lite"/>
    </source>
</evidence>
<dbReference type="PROSITE" id="PS51194">
    <property type="entry name" value="HELICASE_CTER"/>
    <property type="match status" value="1"/>
</dbReference>